<evidence type="ECO:0000313" key="3">
    <source>
        <dbReference type="Proteomes" id="UP001562354"/>
    </source>
</evidence>
<accession>A0ABR3P4J7</accession>
<dbReference type="InterPro" id="IPR039196">
    <property type="entry name" value="Fmc1"/>
</dbReference>
<gene>
    <name evidence="2" type="ORF">AAFC00_004957</name>
</gene>
<feature type="region of interest" description="Disordered" evidence="1">
    <location>
        <begin position="26"/>
        <end position="101"/>
    </location>
</feature>
<evidence type="ECO:0000313" key="2">
    <source>
        <dbReference type="EMBL" id="KAL1297427.1"/>
    </source>
</evidence>
<evidence type="ECO:0000256" key="1">
    <source>
        <dbReference type="SAM" id="MobiDB-lite"/>
    </source>
</evidence>
<protein>
    <submittedName>
        <fullName evidence="2">Uncharacterized protein</fullName>
    </submittedName>
</protein>
<dbReference type="GeneID" id="95978657"/>
<name>A0ABR3P4J7_9PEZI</name>
<dbReference type="PANTHER" id="PTHR28015:SF1">
    <property type="entry name" value="ATP SYNTHASE ASSEMBLY FACTOR FMC1, MITOCHONDRIAL"/>
    <property type="match status" value="1"/>
</dbReference>
<dbReference type="EMBL" id="JBFMKM010000016">
    <property type="protein sequence ID" value="KAL1297427.1"/>
    <property type="molecule type" value="Genomic_DNA"/>
</dbReference>
<dbReference type="Proteomes" id="UP001562354">
    <property type="component" value="Unassembled WGS sequence"/>
</dbReference>
<dbReference type="Pfam" id="PF13233">
    <property type="entry name" value="Complex1_LYR_2"/>
    <property type="match status" value="1"/>
</dbReference>
<comment type="caution">
    <text evidence="2">The sequence shown here is derived from an EMBL/GenBank/DDBJ whole genome shotgun (WGS) entry which is preliminary data.</text>
</comment>
<dbReference type="PANTHER" id="PTHR28015">
    <property type="entry name" value="ATP SYNTHASE ASSEMBLY FACTOR FMC1, MITOCHONDRIAL"/>
    <property type="match status" value="1"/>
</dbReference>
<dbReference type="RefSeq" id="XP_069197109.1">
    <property type="nucleotide sequence ID" value="XM_069344674.1"/>
</dbReference>
<organism evidence="2 3">
    <name type="scientific">Neodothiora populina</name>
    <dbReference type="NCBI Taxonomy" id="2781224"/>
    <lineage>
        <taxon>Eukaryota</taxon>
        <taxon>Fungi</taxon>
        <taxon>Dikarya</taxon>
        <taxon>Ascomycota</taxon>
        <taxon>Pezizomycotina</taxon>
        <taxon>Dothideomycetes</taxon>
        <taxon>Dothideomycetidae</taxon>
        <taxon>Dothideales</taxon>
        <taxon>Dothioraceae</taxon>
        <taxon>Neodothiora</taxon>
    </lineage>
</organism>
<feature type="compositionally biased region" description="Low complexity" evidence="1">
    <location>
        <begin position="55"/>
        <end position="93"/>
    </location>
</feature>
<sequence>MATAAAAQSHLRSLYRRLLRELPSHHRVSLTPSNKRTGPASLLSHPSPLQTHIRTTLLSPPSTSSPASAADQRTTPTSPLTTATLSDPLSPSSKFNAESGIHAKTQAQRLHEAEQFVSYVQAQREYLSLLERYNPGANMDEEERVRLSARRVGMELPVEVDK</sequence>
<proteinExistence type="predicted"/>
<reference evidence="2 3" key="1">
    <citation type="submission" date="2024-07" db="EMBL/GenBank/DDBJ databases">
        <title>Draft sequence of the Neodothiora populina.</title>
        <authorList>
            <person name="Drown D.D."/>
            <person name="Schuette U.S."/>
            <person name="Buechlein A.B."/>
            <person name="Rusch D.R."/>
            <person name="Winton L.W."/>
            <person name="Adams G.A."/>
        </authorList>
    </citation>
    <scope>NUCLEOTIDE SEQUENCE [LARGE SCALE GENOMIC DNA]</scope>
    <source>
        <strain evidence="2 3">CPC 39397</strain>
    </source>
</reference>
<keyword evidence="3" id="KW-1185">Reference proteome</keyword>